<dbReference type="Proteomes" id="UP000297716">
    <property type="component" value="Unassembled WGS sequence"/>
</dbReference>
<gene>
    <name evidence="1" type="ORF">E0Z10_g8046</name>
</gene>
<proteinExistence type="predicted"/>
<evidence type="ECO:0000313" key="1">
    <source>
        <dbReference type="EMBL" id="TGJ80714.1"/>
    </source>
</evidence>
<name>A0A4Z0YA14_9PEZI</name>
<accession>A0A4Z0YA14</accession>
<comment type="caution">
    <text evidence="1">The sequence shown here is derived from an EMBL/GenBank/DDBJ whole genome shotgun (WGS) entry which is preliminary data.</text>
</comment>
<keyword evidence="2" id="KW-1185">Reference proteome</keyword>
<dbReference type="AlphaFoldDB" id="A0A4Z0YA14"/>
<dbReference type="OrthoDB" id="5213630at2759"/>
<evidence type="ECO:0000313" key="2">
    <source>
        <dbReference type="Proteomes" id="UP000297716"/>
    </source>
</evidence>
<sequence length="89" mass="10399">MDSSINVDWDHYEVVTKHFVAQAHQDHIELHDVKKALEEKTEEYDKIMYHWQTATKELSDLKSPKPSLMNIFAASHFTQTNDRAAKNIT</sequence>
<organism evidence="1 2">
    <name type="scientific">Xylaria hypoxylon</name>
    <dbReference type="NCBI Taxonomy" id="37992"/>
    <lineage>
        <taxon>Eukaryota</taxon>
        <taxon>Fungi</taxon>
        <taxon>Dikarya</taxon>
        <taxon>Ascomycota</taxon>
        <taxon>Pezizomycotina</taxon>
        <taxon>Sordariomycetes</taxon>
        <taxon>Xylariomycetidae</taxon>
        <taxon>Xylariales</taxon>
        <taxon>Xylariaceae</taxon>
        <taxon>Xylaria</taxon>
    </lineage>
</organism>
<protein>
    <submittedName>
        <fullName evidence="1">Uncharacterized protein</fullName>
    </submittedName>
</protein>
<dbReference type="EMBL" id="SKBN01000205">
    <property type="protein sequence ID" value="TGJ80714.1"/>
    <property type="molecule type" value="Genomic_DNA"/>
</dbReference>
<dbReference type="STRING" id="37992.A0A4Z0YA14"/>
<reference evidence="1 2" key="1">
    <citation type="submission" date="2019-03" db="EMBL/GenBank/DDBJ databases">
        <title>Draft genome sequence of Xylaria hypoxylon DSM 108379, a ubiquitous saprotrophic-parasitic fungi on hardwood.</title>
        <authorList>
            <person name="Buettner E."/>
            <person name="Leonhardt S."/>
            <person name="Gebauer A.M."/>
            <person name="Liers C."/>
            <person name="Hofrichter M."/>
            <person name="Kellner H."/>
        </authorList>
    </citation>
    <scope>NUCLEOTIDE SEQUENCE [LARGE SCALE GENOMIC DNA]</scope>
    <source>
        <strain evidence="1 2">DSM 108379</strain>
    </source>
</reference>